<reference evidence="3 4" key="1">
    <citation type="journal article" date="2020" name="IScience">
        <title>Genome Sequencing of the Endangered Kingdonia uniflora (Circaeasteraceae, Ranunculales) Reveals Potential Mechanisms of Evolutionary Specialization.</title>
        <authorList>
            <person name="Sun Y."/>
            <person name="Deng T."/>
            <person name="Zhang A."/>
            <person name="Moore M.J."/>
            <person name="Landis J.B."/>
            <person name="Lin N."/>
            <person name="Zhang H."/>
            <person name="Zhang X."/>
            <person name="Huang J."/>
            <person name="Zhang X."/>
            <person name="Sun H."/>
            <person name="Wang H."/>
        </authorList>
    </citation>
    <scope>NUCLEOTIDE SEQUENCE [LARGE SCALE GENOMIC DNA]</scope>
    <source>
        <strain evidence="3">TB1705</strain>
        <tissue evidence="3">Leaf</tissue>
    </source>
</reference>
<dbReference type="InterPro" id="IPR002528">
    <property type="entry name" value="MATE_fam"/>
</dbReference>
<keyword evidence="4" id="KW-1185">Reference proteome</keyword>
<dbReference type="GO" id="GO:0042910">
    <property type="term" value="F:xenobiotic transmembrane transporter activity"/>
    <property type="evidence" value="ECO:0007669"/>
    <property type="project" value="InterPro"/>
</dbReference>
<dbReference type="Pfam" id="PF01554">
    <property type="entry name" value="MatE"/>
    <property type="match status" value="1"/>
</dbReference>
<evidence type="ECO:0000313" key="3">
    <source>
        <dbReference type="EMBL" id="KAF6145152.1"/>
    </source>
</evidence>
<comment type="caution">
    <text evidence="3">The sequence shown here is derived from an EMBL/GenBank/DDBJ whole genome shotgun (WGS) entry which is preliminary data.</text>
</comment>
<accession>A0A7J7LRH8</accession>
<sequence>IVLLALTETTLISAILFAGRYILGYAFSNEKEVVDYVTMTLLICISVITDSLQGFLSRVARGCGWQHLGTYVNLGAYYLGKVPIAVLLGFYYHWGG</sequence>
<feature type="transmembrane region" description="Helical" evidence="2">
    <location>
        <begin position="33"/>
        <end position="56"/>
    </location>
</feature>
<keyword evidence="2" id="KW-1133">Transmembrane helix</keyword>
<dbReference type="EMBL" id="JACGCM010002085">
    <property type="protein sequence ID" value="KAF6145152.1"/>
    <property type="molecule type" value="Genomic_DNA"/>
</dbReference>
<keyword evidence="2" id="KW-0472">Membrane</keyword>
<protein>
    <recommendedName>
        <fullName evidence="5">MATE efflux family protein</fullName>
    </recommendedName>
</protein>
<organism evidence="3 4">
    <name type="scientific">Kingdonia uniflora</name>
    <dbReference type="NCBI Taxonomy" id="39325"/>
    <lineage>
        <taxon>Eukaryota</taxon>
        <taxon>Viridiplantae</taxon>
        <taxon>Streptophyta</taxon>
        <taxon>Embryophyta</taxon>
        <taxon>Tracheophyta</taxon>
        <taxon>Spermatophyta</taxon>
        <taxon>Magnoliopsida</taxon>
        <taxon>Ranunculales</taxon>
        <taxon>Circaeasteraceae</taxon>
        <taxon>Kingdonia</taxon>
    </lineage>
</organism>
<evidence type="ECO:0008006" key="5">
    <source>
        <dbReference type="Google" id="ProtNLM"/>
    </source>
</evidence>
<dbReference type="Proteomes" id="UP000541444">
    <property type="component" value="Unassembled WGS sequence"/>
</dbReference>
<dbReference type="AlphaFoldDB" id="A0A7J7LRH8"/>
<evidence type="ECO:0000256" key="2">
    <source>
        <dbReference type="SAM" id="Phobius"/>
    </source>
</evidence>
<feature type="non-terminal residue" evidence="3">
    <location>
        <position position="1"/>
    </location>
</feature>
<evidence type="ECO:0000256" key="1">
    <source>
        <dbReference type="ARBA" id="ARBA00010199"/>
    </source>
</evidence>
<gene>
    <name evidence="3" type="ORF">GIB67_020343</name>
</gene>
<dbReference type="GO" id="GO:0015297">
    <property type="term" value="F:antiporter activity"/>
    <property type="evidence" value="ECO:0007669"/>
    <property type="project" value="InterPro"/>
</dbReference>
<dbReference type="PANTHER" id="PTHR11206">
    <property type="entry name" value="MULTIDRUG RESISTANCE PROTEIN"/>
    <property type="match status" value="1"/>
</dbReference>
<keyword evidence="2" id="KW-0812">Transmembrane</keyword>
<proteinExistence type="inferred from homology"/>
<evidence type="ECO:0000313" key="4">
    <source>
        <dbReference type="Proteomes" id="UP000541444"/>
    </source>
</evidence>
<dbReference type="OrthoDB" id="2126698at2759"/>
<comment type="similarity">
    <text evidence="1">Belongs to the multi antimicrobial extrusion (MATE) (TC 2.A.66.1) family.</text>
</comment>
<feature type="transmembrane region" description="Helical" evidence="2">
    <location>
        <begin position="6"/>
        <end position="26"/>
    </location>
</feature>
<name>A0A7J7LRH8_9MAGN</name>
<dbReference type="GO" id="GO:0016020">
    <property type="term" value="C:membrane"/>
    <property type="evidence" value="ECO:0007669"/>
    <property type="project" value="InterPro"/>
</dbReference>
<feature type="transmembrane region" description="Helical" evidence="2">
    <location>
        <begin position="76"/>
        <end position="94"/>
    </location>
</feature>